<dbReference type="Proteomes" id="UP000830631">
    <property type="component" value="Chromosome"/>
</dbReference>
<name>A0ABY4IZY6_9MICO</name>
<organism evidence="3 4">
    <name type="scientific">Microbacterium aurugineum</name>
    <dbReference type="NCBI Taxonomy" id="2851642"/>
    <lineage>
        <taxon>Bacteria</taxon>
        <taxon>Bacillati</taxon>
        <taxon>Actinomycetota</taxon>
        <taxon>Actinomycetes</taxon>
        <taxon>Micrococcales</taxon>
        <taxon>Microbacteriaceae</taxon>
        <taxon>Microbacterium</taxon>
    </lineage>
</organism>
<feature type="region of interest" description="Disordered" evidence="1">
    <location>
        <begin position="24"/>
        <end position="53"/>
    </location>
</feature>
<feature type="chain" id="PRO_5046288791" description="Lipoprotein" evidence="2">
    <location>
        <begin position="21"/>
        <end position="150"/>
    </location>
</feature>
<reference evidence="3 4" key="1">
    <citation type="submission" date="2021-06" db="EMBL/GenBank/DDBJ databases">
        <title>Genome-based taxonomic framework of Microbacterium strains isolated from marine environment, the description of four new species and reclassification of four preexisting species.</title>
        <authorList>
            <person name="Lee S.D."/>
            <person name="Kim S.-M."/>
            <person name="Byeon Y.-S."/>
            <person name="Yang H.L."/>
            <person name="Kim I.S."/>
        </authorList>
    </citation>
    <scope>NUCLEOTIDE SEQUENCE [LARGE SCALE GENOMIC DNA]</scope>
    <source>
        <strain evidence="3 4">KSW4-10</strain>
    </source>
</reference>
<feature type="signal peptide" evidence="2">
    <location>
        <begin position="1"/>
        <end position="20"/>
    </location>
</feature>
<evidence type="ECO:0000256" key="1">
    <source>
        <dbReference type="SAM" id="MobiDB-lite"/>
    </source>
</evidence>
<dbReference type="EMBL" id="CP078078">
    <property type="protein sequence ID" value="UPL17033.1"/>
    <property type="molecule type" value="Genomic_DNA"/>
</dbReference>
<evidence type="ECO:0000256" key="2">
    <source>
        <dbReference type="SAM" id="SignalP"/>
    </source>
</evidence>
<gene>
    <name evidence="3" type="ORF">KV397_04270</name>
</gene>
<feature type="compositionally biased region" description="Low complexity" evidence="1">
    <location>
        <begin position="29"/>
        <end position="51"/>
    </location>
</feature>
<dbReference type="RefSeq" id="WP_261812247.1">
    <property type="nucleotide sequence ID" value="NZ_CP078078.1"/>
</dbReference>
<sequence length="150" mass="15442">MRFRSALVLVPVLVLLAGCAPEPAPSPSPTASTASPSPTSSPTDTATPQPTESATAFATAQLVELCTQKTRSLAPDATYFADMATTEWLGGQSLWFVVIPKTLDGQDSVAVCAIGGTPDAPVFDLEGETLPSGVAEIRDELLAGVHDAES</sequence>
<evidence type="ECO:0000313" key="4">
    <source>
        <dbReference type="Proteomes" id="UP000830631"/>
    </source>
</evidence>
<evidence type="ECO:0008006" key="5">
    <source>
        <dbReference type="Google" id="ProtNLM"/>
    </source>
</evidence>
<keyword evidence="4" id="KW-1185">Reference proteome</keyword>
<accession>A0ABY4IZY6</accession>
<evidence type="ECO:0000313" key="3">
    <source>
        <dbReference type="EMBL" id="UPL17033.1"/>
    </source>
</evidence>
<keyword evidence="2" id="KW-0732">Signal</keyword>
<proteinExistence type="predicted"/>
<dbReference type="PROSITE" id="PS51257">
    <property type="entry name" value="PROKAR_LIPOPROTEIN"/>
    <property type="match status" value="1"/>
</dbReference>
<protein>
    <recommendedName>
        <fullName evidence="5">Lipoprotein</fullName>
    </recommendedName>
</protein>